<name>A0A0R3QUN0_9BILA</name>
<evidence type="ECO:0000313" key="3">
    <source>
        <dbReference type="Proteomes" id="UP000280834"/>
    </source>
</evidence>
<dbReference type="WBParaSite" id="BTMF_0001143201-mRNA-1">
    <property type="protein sequence ID" value="BTMF_0001143201-mRNA-1"/>
    <property type="gene ID" value="BTMF_0001143201"/>
</dbReference>
<evidence type="ECO:0000313" key="4">
    <source>
        <dbReference type="WBParaSite" id="BTMF_0001143201-mRNA-1"/>
    </source>
</evidence>
<evidence type="ECO:0000313" key="2">
    <source>
        <dbReference type="EMBL" id="VDO32024.1"/>
    </source>
</evidence>
<keyword evidence="3" id="KW-1185">Reference proteome</keyword>
<sequence length="142" mass="15886">VKAGIPGTRDPHCAIFNPLKVEFDAFPGEGVALSLVQSGTAYSNKQREVVLENGLEQLEKSTGEMIIWLERLLKYVLEKRELPVDSSFGRRVMDIVSTAATHMSDEKLDVLVKTSLRDYMMISYLASLTKTQLSLQERLVAL</sequence>
<proteinExistence type="predicted"/>
<organism evidence="4">
    <name type="scientific">Brugia timori</name>
    <dbReference type="NCBI Taxonomy" id="42155"/>
    <lineage>
        <taxon>Eukaryota</taxon>
        <taxon>Metazoa</taxon>
        <taxon>Ecdysozoa</taxon>
        <taxon>Nematoda</taxon>
        <taxon>Chromadorea</taxon>
        <taxon>Rhabditida</taxon>
        <taxon>Spirurina</taxon>
        <taxon>Spiruromorpha</taxon>
        <taxon>Filarioidea</taxon>
        <taxon>Onchocercidae</taxon>
        <taxon>Brugia</taxon>
    </lineage>
</organism>
<dbReference type="EMBL" id="UZAG01016960">
    <property type="protein sequence ID" value="VDO32024.1"/>
    <property type="molecule type" value="Genomic_DNA"/>
</dbReference>
<dbReference type="STRING" id="42155.A0A0R3QUN0"/>
<gene>
    <name evidence="2" type="ORF">BTMF_LOCUS9465</name>
</gene>
<reference evidence="4" key="1">
    <citation type="submission" date="2017-02" db="UniProtKB">
        <authorList>
            <consortium name="WormBaseParasite"/>
        </authorList>
    </citation>
    <scope>IDENTIFICATION</scope>
</reference>
<protein>
    <submittedName>
        <fullName evidence="4">MitMem_reg domain-containing protein</fullName>
    </submittedName>
</protein>
<dbReference type="InterPro" id="IPR024969">
    <property type="entry name" value="EIF3F/CSN6-like_C"/>
</dbReference>
<feature type="domain" description="EIF3F/CSN6-like C-terminal" evidence="1">
    <location>
        <begin position="45"/>
        <end position="139"/>
    </location>
</feature>
<dbReference type="AlphaFoldDB" id="A0A0R3QUN0"/>
<accession>A0A0R3QUN0</accession>
<reference evidence="2 3" key="2">
    <citation type="submission" date="2018-11" db="EMBL/GenBank/DDBJ databases">
        <authorList>
            <consortium name="Pathogen Informatics"/>
        </authorList>
    </citation>
    <scope>NUCLEOTIDE SEQUENCE [LARGE SCALE GENOMIC DNA]</scope>
</reference>
<dbReference type="Pfam" id="PF13012">
    <property type="entry name" value="MitMem_reg"/>
    <property type="match status" value="1"/>
</dbReference>
<dbReference type="Proteomes" id="UP000280834">
    <property type="component" value="Unassembled WGS sequence"/>
</dbReference>
<evidence type="ECO:0000259" key="1">
    <source>
        <dbReference type="Pfam" id="PF13012"/>
    </source>
</evidence>